<dbReference type="InterPro" id="IPR056455">
    <property type="entry name" value="Ig-like_IP5PC_F"/>
</dbReference>
<evidence type="ECO:0000313" key="12">
    <source>
        <dbReference type="Proteomes" id="UP000623129"/>
    </source>
</evidence>
<keyword evidence="7" id="KW-0460">Magnesium</keyword>
<keyword evidence="3" id="KW-1017">Isopeptide bond</keyword>
<dbReference type="InterPro" id="IPR015943">
    <property type="entry name" value="WD40/YVTN_repeat-like_dom_sf"/>
</dbReference>
<dbReference type="CDD" id="cd09074">
    <property type="entry name" value="INPP5c"/>
    <property type="match status" value="1"/>
</dbReference>
<dbReference type="SMART" id="SM00320">
    <property type="entry name" value="WD40"/>
    <property type="match status" value="5"/>
</dbReference>
<feature type="domain" description="Inositol polyphosphate-related phosphatase" evidence="10">
    <location>
        <begin position="613"/>
        <end position="968"/>
    </location>
</feature>
<feature type="region of interest" description="Disordered" evidence="9">
    <location>
        <begin position="1"/>
        <end position="85"/>
    </location>
</feature>
<protein>
    <submittedName>
        <fullName evidence="11">Type I inositol 1,4,5-trisphosphate 5-phosphatase 13-like protein</fullName>
    </submittedName>
</protein>
<dbReference type="AlphaFoldDB" id="A0A833QXH4"/>
<dbReference type="InterPro" id="IPR000300">
    <property type="entry name" value="IPPc"/>
</dbReference>
<dbReference type="Proteomes" id="UP000623129">
    <property type="component" value="Unassembled WGS sequence"/>
</dbReference>
<feature type="compositionally biased region" description="Low complexity" evidence="9">
    <location>
        <begin position="10"/>
        <end position="42"/>
    </location>
</feature>
<dbReference type="PANTHER" id="PTHR11200">
    <property type="entry name" value="INOSITOL 5-PHOSPHATASE"/>
    <property type="match status" value="1"/>
</dbReference>
<name>A0A833QXH4_9POAL</name>
<dbReference type="Pfam" id="PF23755">
    <property type="entry name" value="Ig-like_IP5PC_F"/>
    <property type="match status" value="1"/>
</dbReference>
<keyword evidence="4" id="KW-0479">Metal-binding</keyword>
<evidence type="ECO:0000259" key="10">
    <source>
        <dbReference type="SMART" id="SM00128"/>
    </source>
</evidence>
<evidence type="ECO:0000256" key="8">
    <source>
        <dbReference type="ARBA" id="ARBA00022843"/>
    </source>
</evidence>
<dbReference type="SUPFAM" id="SSF56219">
    <property type="entry name" value="DNase I-like"/>
    <property type="match status" value="1"/>
</dbReference>
<sequence length="1179" mass="129496">MEEDESDGRSSFTTTASDTSAADAVTKSTKNRNSTKSNTNPATPIPSPTPPNRKAISYSQPLSNYNPAALGPTPRRSSHRKHSLDDDHSLFYPHYISSPPPSFFPHHPHIPPGHHSHSISGSGGSLTLNTAISEYGGAPGTLPEFTGGGGNTGIFRVPVRAAVHPTRPPALELRPHPLRETQAGSFLRALAAIGNQLWAASESGLRMWNLSDMWGPRAGGVRRGDEDSAPFYETSRTSPVICLAVDQAGGFVWSGHKDGKIRSWKMDAGMAPGSGLEDRSSNGNGCRRTFTEGLSWQAHARDPVLSMVITSYGDIWTGSEGGSIRVWPWDAIVKSLSLTVEETHMSALLVERSFIDLRNQVTVNGICPLPASDIKFMVADKCKSKVWTATGLTFALWDARTRELLKVFSIDGRDETRVEALPPPNHESQPNLEDEMKMKFMAGSVSKKEKSNNFFQRSRNALIGAADAVRRAATKSAFVEDNRRIGAVSVGADGTIWTGFTNGSLVQWDGSGTRLLEVQYHVSSIQCICSFADRLWIGYASGTIQLIDLLGNLMGEWVGHSCPVIAMAIAGSYLFSLAHHGGIRGWHLTSPGPVDDILRNELARRELAYTKMEEIKILAGTWNVGQEKAGPDSLISWLGSAVSDVGLVVVGLQEVEMGAGFLAMSAAKESVGLEGSNNGQWWLDAIGRTLDEGTTFQRVGSRQLAGLLIGSWARMNLRPYIGDVDAAAIATGALGRTIGNKGAVGLRMRVYDRTMCFVNSHFAAHLDAVNKRNADFDFIYRGLSFSRPSVGVQGTQAGATSVQLHRAVHTNGAQSESTGMPELSEADLIVFMGDFNYRLHSITYDEARDMISQRCFDWLRDKDQLRAEMKAGRVFQGMREAQITFPPTYKFQRNVPGLGGYDSGEKKRIPAWCDRILYRDSRSISVADCSLECPVVASITQYDACMDTTESDHKPVRCKFNVEIARPDELVKRQEYWQIIESDERIRSLLQDTCSVPETIVSTNNIILQTKGTTILRITNKSGERIVVYNIICEGVGIVKGDGNVSELSSRGSFGFPTWLEVYPVTGIIQPNQTIEVTIHHEDFYTKEEFIDGTPQNWWCEDTRDKEVVLSVNMTGTNSTDTTTHRISVRHCYSSKELCNDKTDLKGTSGTNQRNLLQRTDINPLEGSKVPDYIPLRML</sequence>
<evidence type="ECO:0000256" key="9">
    <source>
        <dbReference type="SAM" id="MobiDB-lite"/>
    </source>
</evidence>
<dbReference type="EMBL" id="SWLB01000017">
    <property type="protein sequence ID" value="KAF3327752.1"/>
    <property type="molecule type" value="Genomic_DNA"/>
</dbReference>
<evidence type="ECO:0000256" key="6">
    <source>
        <dbReference type="ARBA" id="ARBA00022801"/>
    </source>
</evidence>
<dbReference type="SMART" id="SM00128">
    <property type="entry name" value="IPPc"/>
    <property type="match status" value="1"/>
</dbReference>
<accession>A0A833QXH4</accession>
<comment type="caution">
    <text evidence="11">The sequence shown here is derived from an EMBL/GenBank/DDBJ whole genome shotgun (WGS) entry which is preliminary data.</text>
</comment>
<evidence type="ECO:0000256" key="3">
    <source>
        <dbReference type="ARBA" id="ARBA00022499"/>
    </source>
</evidence>
<proteinExistence type="inferred from homology"/>
<gene>
    <name evidence="11" type="ORF">FCM35_KLT07870</name>
</gene>
<keyword evidence="6" id="KW-0378">Hydrolase</keyword>
<dbReference type="GO" id="GO:0009846">
    <property type="term" value="P:pollen germination"/>
    <property type="evidence" value="ECO:0007669"/>
    <property type="project" value="UniProtKB-ARBA"/>
</dbReference>
<dbReference type="InterPro" id="IPR001680">
    <property type="entry name" value="WD40_rpt"/>
</dbReference>
<dbReference type="GO" id="GO:0046856">
    <property type="term" value="P:phosphatidylinositol dephosphorylation"/>
    <property type="evidence" value="ECO:0007669"/>
    <property type="project" value="InterPro"/>
</dbReference>
<keyword evidence="12" id="KW-1185">Reference proteome</keyword>
<dbReference type="Gene3D" id="2.130.10.10">
    <property type="entry name" value="YVTN repeat-like/Quinoprotein amine dehydrogenase"/>
    <property type="match status" value="2"/>
</dbReference>
<dbReference type="PANTHER" id="PTHR11200:SF300">
    <property type="entry name" value="TYPE II INOSITOL 1,4,5-TRISPHOSPHATE 5-PHOSPHATASE"/>
    <property type="match status" value="1"/>
</dbReference>
<dbReference type="InterPro" id="IPR036691">
    <property type="entry name" value="Endo/exonu/phosph_ase_sf"/>
</dbReference>
<organism evidence="11 12">
    <name type="scientific">Carex littledalei</name>
    <dbReference type="NCBI Taxonomy" id="544730"/>
    <lineage>
        <taxon>Eukaryota</taxon>
        <taxon>Viridiplantae</taxon>
        <taxon>Streptophyta</taxon>
        <taxon>Embryophyta</taxon>
        <taxon>Tracheophyta</taxon>
        <taxon>Spermatophyta</taxon>
        <taxon>Magnoliopsida</taxon>
        <taxon>Liliopsida</taxon>
        <taxon>Poales</taxon>
        <taxon>Cyperaceae</taxon>
        <taxon>Cyperoideae</taxon>
        <taxon>Cariceae</taxon>
        <taxon>Carex</taxon>
        <taxon>Carex subgen. Euthyceras</taxon>
    </lineage>
</organism>
<dbReference type="FunFam" id="3.60.10.10:FF:000011">
    <property type="entry name" value="Type II inositol polyphosphate 5-phosphatase 15"/>
    <property type="match status" value="1"/>
</dbReference>
<keyword evidence="5" id="KW-0677">Repeat</keyword>
<evidence type="ECO:0000256" key="4">
    <source>
        <dbReference type="ARBA" id="ARBA00022723"/>
    </source>
</evidence>
<comment type="similarity">
    <text evidence="2">Belongs to the inositol polyphosphate 5-phosphatase family.</text>
</comment>
<dbReference type="GO" id="GO:0046872">
    <property type="term" value="F:metal ion binding"/>
    <property type="evidence" value="ECO:0007669"/>
    <property type="project" value="UniProtKB-KW"/>
</dbReference>
<evidence type="ECO:0000313" key="11">
    <source>
        <dbReference type="EMBL" id="KAF3327752.1"/>
    </source>
</evidence>
<dbReference type="SUPFAM" id="SSF101908">
    <property type="entry name" value="Putative isomerase YbhE"/>
    <property type="match status" value="1"/>
</dbReference>
<dbReference type="Gene3D" id="3.60.10.10">
    <property type="entry name" value="Endonuclease/exonuclease/phosphatase"/>
    <property type="match status" value="1"/>
</dbReference>
<dbReference type="InterPro" id="IPR056454">
    <property type="entry name" value="Beta-prop_IP5PC_F"/>
</dbReference>
<evidence type="ECO:0000256" key="1">
    <source>
        <dbReference type="ARBA" id="ARBA00001946"/>
    </source>
</evidence>
<comment type="cofactor">
    <cofactor evidence="1">
        <name>Mg(2+)</name>
        <dbReference type="ChEBI" id="CHEBI:18420"/>
    </cofactor>
</comment>
<dbReference type="GO" id="GO:0004439">
    <property type="term" value="F:phosphatidylinositol-4,5-bisphosphate 5-phosphatase activity"/>
    <property type="evidence" value="ECO:0007669"/>
    <property type="project" value="TreeGrafter"/>
</dbReference>
<dbReference type="OrthoDB" id="1925875at2759"/>
<evidence type="ECO:0000256" key="2">
    <source>
        <dbReference type="ARBA" id="ARBA00010768"/>
    </source>
</evidence>
<keyword evidence="8" id="KW-0832">Ubl conjugation</keyword>
<reference evidence="11" key="1">
    <citation type="submission" date="2020-01" db="EMBL/GenBank/DDBJ databases">
        <title>Genome sequence of Kobresia littledalei, the first chromosome-level genome in the family Cyperaceae.</title>
        <authorList>
            <person name="Qu G."/>
        </authorList>
    </citation>
    <scope>NUCLEOTIDE SEQUENCE</scope>
    <source>
        <strain evidence="11">C.B.Clarke</strain>
        <tissue evidence="11">Leaf</tissue>
    </source>
</reference>
<dbReference type="Pfam" id="PF23754">
    <property type="entry name" value="Beta-prop_IP5PC_F"/>
    <property type="match status" value="1"/>
</dbReference>
<feature type="compositionally biased region" description="Polar residues" evidence="9">
    <location>
        <begin position="57"/>
        <end position="66"/>
    </location>
</feature>
<dbReference type="Pfam" id="PF22669">
    <property type="entry name" value="Exo_endo_phos2"/>
    <property type="match status" value="1"/>
</dbReference>
<evidence type="ECO:0000256" key="7">
    <source>
        <dbReference type="ARBA" id="ARBA00022842"/>
    </source>
</evidence>
<dbReference type="InterPro" id="IPR046985">
    <property type="entry name" value="IP5"/>
</dbReference>
<evidence type="ECO:0000256" key="5">
    <source>
        <dbReference type="ARBA" id="ARBA00022737"/>
    </source>
</evidence>